<dbReference type="GO" id="GO:0003824">
    <property type="term" value="F:catalytic activity"/>
    <property type="evidence" value="ECO:0007669"/>
    <property type="project" value="InterPro"/>
</dbReference>
<feature type="domain" description="Methylated-DNA-[protein]-cysteine S-methyltransferase DNA binding" evidence="2">
    <location>
        <begin position="3"/>
        <end position="83"/>
    </location>
</feature>
<evidence type="ECO:0000313" key="3">
    <source>
        <dbReference type="EMBL" id="KON84406.1"/>
    </source>
</evidence>
<keyword evidence="1" id="KW-0227">DNA damage</keyword>
<sequence>MKPFTQRAVSIIKSIPKGRVMTYGQVAAHAGSPRGARQVVRILHSMSAKHGLPWHRVLNGKGEISLGGEEGQHQMDALRQEGILFQNGTVNLDHYHYEPLPFEEE</sequence>
<dbReference type="STRING" id="189381.GCA_900166615_01875"/>
<dbReference type="InterPro" id="IPR014048">
    <property type="entry name" value="MethylDNA_cys_MeTrfase_DNA-bd"/>
</dbReference>
<reference evidence="4" key="1">
    <citation type="submission" date="2015-07" db="EMBL/GenBank/DDBJ databases">
        <title>Fjat-14235 jcm11544.</title>
        <authorList>
            <person name="Liu B."/>
            <person name="Wang J."/>
            <person name="Zhu Y."/>
            <person name="Liu G."/>
            <person name="Chen Q."/>
            <person name="Chen Z."/>
            <person name="Lan J."/>
            <person name="Che J."/>
            <person name="Ge C."/>
            <person name="Shi H."/>
            <person name="Pan Z."/>
            <person name="Liu X."/>
        </authorList>
    </citation>
    <scope>NUCLEOTIDE SEQUENCE [LARGE SCALE GENOMIC DNA]</scope>
    <source>
        <strain evidence="4">JCM 11544</strain>
    </source>
</reference>
<dbReference type="GO" id="GO:0006281">
    <property type="term" value="P:DNA repair"/>
    <property type="evidence" value="ECO:0007669"/>
    <property type="project" value="InterPro"/>
</dbReference>
<dbReference type="CDD" id="cd06445">
    <property type="entry name" value="ATase"/>
    <property type="match status" value="1"/>
</dbReference>
<dbReference type="InterPro" id="IPR036388">
    <property type="entry name" value="WH-like_DNA-bd_sf"/>
</dbReference>
<protein>
    <recommendedName>
        <fullName evidence="2">Methylated-DNA-[protein]-cysteine S-methyltransferase DNA binding domain-containing protein</fullName>
    </recommendedName>
</protein>
<dbReference type="EMBL" id="LGUE01000004">
    <property type="protein sequence ID" value="KON84406.1"/>
    <property type="molecule type" value="Genomic_DNA"/>
</dbReference>
<proteinExistence type="predicted"/>
<accession>A0A0M0G4M4</accession>
<dbReference type="RefSeq" id="WP_053428007.1">
    <property type="nucleotide sequence ID" value="NZ_LGUE01000004.1"/>
</dbReference>
<dbReference type="Proteomes" id="UP000037405">
    <property type="component" value="Unassembled WGS sequence"/>
</dbReference>
<dbReference type="SUPFAM" id="SSF46767">
    <property type="entry name" value="Methylated DNA-protein cysteine methyltransferase, C-terminal domain"/>
    <property type="match status" value="1"/>
</dbReference>
<gene>
    <name evidence="3" type="ORF">AF331_10080</name>
</gene>
<keyword evidence="4" id="KW-1185">Reference proteome</keyword>
<comment type="caution">
    <text evidence="3">The sequence shown here is derived from an EMBL/GenBank/DDBJ whole genome shotgun (WGS) entry which is preliminary data.</text>
</comment>
<organism evidence="3 4">
    <name type="scientific">Rossellomorea marisflavi</name>
    <dbReference type="NCBI Taxonomy" id="189381"/>
    <lineage>
        <taxon>Bacteria</taxon>
        <taxon>Bacillati</taxon>
        <taxon>Bacillota</taxon>
        <taxon>Bacilli</taxon>
        <taxon>Bacillales</taxon>
        <taxon>Bacillaceae</taxon>
        <taxon>Rossellomorea</taxon>
    </lineage>
</organism>
<dbReference type="PANTHER" id="PTHR42942">
    <property type="entry name" value="6-O-METHYLGUANINE DNA METHYLTRANSFERASE"/>
    <property type="match status" value="1"/>
</dbReference>
<dbReference type="Pfam" id="PF01035">
    <property type="entry name" value="DNA_binding_1"/>
    <property type="match status" value="1"/>
</dbReference>
<dbReference type="InterPro" id="IPR052520">
    <property type="entry name" value="ATL_DNA_repair"/>
</dbReference>
<evidence type="ECO:0000259" key="2">
    <source>
        <dbReference type="Pfam" id="PF01035"/>
    </source>
</evidence>
<dbReference type="PATRIC" id="fig|189381.12.peg.2016"/>
<evidence type="ECO:0000313" key="4">
    <source>
        <dbReference type="Proteomes" id="UP000037405"/>
    </source>
</evidence>
<name>A0A0M0G4M4_9BACI</name>
<evidence type="ECO:0000256" key="1">
    <source>
        <dbReference type="ARBA" id="ARBA00022763"/>
    </source>
</evidence>
<dbReference type="OrthoDB" id="9789813at2"/>
<dbReference type="AlphaFoldDB" id="A0A0M0G4M4"/>
<dbReference type="Gene3D" id="1.10.10.10">
    <property type="entry name" value="Winged helix-like DNA-binding domain superfamily/Winged helix DNA-binding domain"/>
    <property type="match status" value="1"/>
</dbReference>
<dbReference type="PANTHER" id="PTHR42942:SF1">
    <property type="entry name" value="ALKYLTRANSFERASE-LIKE PROTEIN 1"/>
    <property type="match status" value="1"/>
</dbReference>
<dbReference type="InterPro" id="IPR036217">
    <property type="entry name" value="MethylDNA_cys_MeTrfase_DNAb"/>
</dbReference>